<dbReference type="RefSeq" id="XP_005778474.1">
    <property type="nucleotide sequence ID" value="XM_005778417.1"/>
</dbReference>
<sequence>MRRSGYWLACWVASVAVVAAADPPPLPDKNREESARSRLAVMGWWCAKPGMLDTAPCENFKFLTLLKQAATHDEKKAIVVKRLEARRARRRDKAAVALARTEYVKMYKLYCTEVMAKVVELPLICKQKMRLLGLNLTDTAKTSTKSAS</sequence>
<dbReference type="Proteomes" id="UP000013827">
    <property type="component" value="Unassembled WGS sequence"/>
</dbReference>
<dbReference type="EnsemblProtists" id="EOD26045">
    <property type="protein sequence ID" value="EOD26045"/>
    <property type="gene ID" value="EMIHUDRAFT_237195"/>
</dbReference>
<evidence type="ECO:0000256" key="1">
    <source>
        <dbReference type="SAM" id="SignalP"/>
    </source>
</evidence>
<dbReference type="PaxDb" id="2903-EOD26045"/>
<proteinExistence type="predicted"/>
<reference evidence="3" key="1">
    <citation type="journal article" date="2013" name="Nature">
        <title>Pan genome of the phytoplankton Emiliania underpins its global distribution.</title>
        <authorList>
            <person name="Read B.A."/>
            <person name="Kegel J."/>
            <person name="Klute M.J."/>
            <person name="Kuo A."/>
            <person name="Lefebvre S.C."/>
            <person name="Maumus F."/>
            <person name="Mayer C."/>
            <person name="Miller J."/>
            <person name="Monier A."/>
            <person name="Salamov A."/>
            <person name="Young J."/>
            <person name="Aguilar M."/>
            <person name="Claverie J.M."/>
            <person name="Frickenhaus S."/>
            <person name="Gonzalez K."/>
            <person name="Herman E.K."/>
            <person name="Lin Y.C."/>
            <person name="Napier J."/>
            <person name="Ogata H."/>
            <person name="Sarno A.F."/>
            <person name="Shmutz J."/>
            <person name="Schroeder D."/>
            <person name="de Vargas C."/>
            <person name="Verret F."/>
            <person name="von Dassow P."/>
            <person name="Valentin K."/>
            <person name="Van de Peer Y."/>
            <person name="Wheeler G."/>
            <person name="Dacks J.B."/>
            <person name="Delwiche C.F."/>
            <person name="Dyhrman S.T."/>
            <person name="Glockner G."/>
            <person name="John U."/>
            <person name="Richards T."/>
            <person name="Worden A.Z."/>
            <person name="Zhang X."/>
            <person name="Grigoriev I.V."/>
            <person name="Allen A.E."/>
            <person name="Bidle K."/>
            <person name="Borodovsky M."/>
            <person name="Bowler C."/>
            <person name="Brownlee C."/>
            <person name="Cock J.M."/>
            <person name="Elias M."/>
            <person name="Gladyshev V.N."/>
            <person name="Groth M."/>
            <person name="Guda C."/>
            <person name="Hadaegh A."/>
            <person name="Iglesias-Rodriguez M.D."/>
            <person name="Jenkins J."/>
            <person name="Jones B.M."/>
            <person name="Lawson T."/>
            <person name="Leese F."/>
            <person name="Lindquist E."/>
            <person name="Lobanov A."/>
            <person name="Lomsadze A."/>
            <person name="Malik S.B."/>
            <person name="Marsh M.E."/>
            <person name="Mackinder L."/>
            <person name="Mock T."/>
            <person name="Mueller-Roeber B."/>
            <person name="Pagarete A."/>
            <person name="Parker M."/>
            <person name="Probert I."/>
            <person name="Quesneville H."/>
            <person name="Raines C."/>
            <person name="Rensing S.A."/>
            <person name="Riano-Pachon D.M."/>
            <person name="Richier S."/>
            <person name="Rokitta S."/>
            <person name="Shiraiwa Y."/>
            <person name="Soanes D.M."/>
            <person name="van der Giezen M."/>
            <person name="Wahlund T.M."/>
            <person name="Williams B."/>
            <person name="Wilson W."/>
            <person name="Wolfe G."/>
            <person name="Wurch L.L."/>
        </authorList>
    </citation>
    <scope>NUCLEOTIDE SEQUENCE</scope>
</reference>
<dbReference type="GeneID" id="17271590"/>
<accession>A0A0D3JRB0</accession>
<keyword evidence="1" id="KW-0732">Signal</keyword>
<feature type="chain" id="PRO_5044205897" evidence="1">
    <location>
        <begin position="21"/>
        <end position="148"/>
    </location>
</feature>
<keyword evidence="3" id="KW-1185">Reference proteome</keyword>
<dbReference type="KEGG" id="ehx:EMIHUDRAFT_237195"/>
<evidence type="ECO:0000313" key="2">
    <source>
        <dbReference type="EnsemblProtists" id="EOD26045"/>
    </source>
</evidence>
<protein>
    <submittedName>
        <fullName evidence="2">Uncharacterized protein</fullName>
    </submittedName>
</protein>
<feature type="signal peptide" evidence="1">
    <location>
        <begin position="1"/>
        <end position="20"/>
    </location>
</feature>
<evidence type="ECO:0000313" key="3">
    <source>
        <dbReference type="Proteomes" id="UP000013827"/>
    </source>
</evidence>
<reference evidence="2" key="2">
    <citation type="submission" date="2024-10" db="UniProtKB">
        <authorList>
            <consortium name="EnsemblProtists"/>
        </authorList>
    </citation>
    <scope>IDENTIFICATION</scope>
</reference>
<organism evidence="2 3">
    <name type="scientific">Emiliania huxleyi (strain CCMP1516)</name>
    <dbReference type="NCBI Taxonomy" id="280463"/>
    <lineage>
        <taxon>Eukaryota</taxon>
        <taxon>Haptista</taxon>
        <taxon>Haptophyta</taxon>
        <taxon>Prymnesiophyceae</taxon>
        <taxon>Isochrysidales</taxon>
        <taxon>Noelaerhabdaceae</taxon>
        <taxon>Emiliania</taxon>
    </lineage>
</organism>
<dbReference type="AlphaFoldDB" id="A0A0D3JRB0"/>
<dbReference type="HOGENOM" id="CLU_1762232_0_0_1"/>
<name>A0A0D3JRB0_EMIH1</name>